<evidence type="ECO:0000313" key="6">
    <source>
        <dbReference type="Proteomes" id="UP000238196"/>
    </source>
</evidence>
<comment type="catalytic activity">
    <reaction evidence="4">
        <text>UTP + H2O = UMP + diphosphate + H(+)</text>
        <dbReference type="Rhea" id="RHEA:29395"/>
        <dbReference type="ChEBI" id="CHEBI:15377"/>
        <dbReference type="ChEBI" id="CHEBI:15378"/>
        <dbReference type="ChEBI" id="CHEBI:33019"/>
        <dbReference type="ChEBI" id="CHEBI:46398"/>
        <dbReference type="ChEBI" id="CHEBI:57865"/>
        <dbReference type="EC" id="3.6.1.9"/>
    </reaction>
</comment>
<accession>A0A2S5KJE6</accession>
<evidence type="ECO:0000256" key="1">
    <source>
        <dbReference type="ARBA" id="ARBA00001968"/>
    </source>
</evidence>
<dbReference type="InterPro" id="IPR003697">
    <property type="entry name" value="Maf-like"/>
</dbReference>
<evidence type="ECO:0000256" key="4">
    <source>
        <dbReference type="HAMAP-Rule" id="MF_00528"/>
    </source>
</evidence>
<keyword evidence="4" id="KW-0963">Cytoplasm</keyword>
<dbReference type="Proteomes" id="UP000238196">
    <property type="component" value="Unassembled WGS sequence"/>
</dbReference>
<dbReference type="SUPFAM" id="SSF52972">
    <property type="entry name" value="ITPase-like"/>
    <property type="match status" value="1"/>
</dbReference>
<dbReference type="AlphaFoldDB" id="A0A2S5KJE6"/>
<feature type="site" description="Important for substrate specificity" evidence="4">
    <location>
        <position position="152"/>
    </location>
</feature>
<dbReference type="HAMAP" id="MF_00528">
    <property type="entry name" value="Maf"/>
    <property type="match status" value="1"/>
</dbReference>
<comment type="cofactor">
    <cofactor evidence="1 4">
        <name>a divalent metal cation</name>
        <dbReference type="ChEBI" id="CHEBI:60240"/>
    </cofactor>
</comment>
<dbReference type="Pfam" id="PF02545">
    <property type="entry name" value="Maf"/>
    <property type="match status" value="1"/>
</dbReference>
<comment type="function">
    <text evidence="4">Nucleoside triphosphate pyrophosphatase that hydrolyzes dTTP and UTP. May have a dual role in cell division arrest and in preventing the incorporation of modified nucleotides into cellular nucleic acids.</text>
</comment>
<dbReference type="GO" id="GO:0036218">
    <property type="term" value="F:dTTP diphosphatase activity"/>
    <property type="evidence" value="ECO:0007669"/>
    <property type="project" value="RHEA"/>
</dbReference>
<dbReference type="NCBIfam" id="TIGR00172">
    <property type="entry name" value="maf"/>
    <property type="match status" value="1"/>
</dbReference>
<evidence type="ECO:0000256" key="3">
    <source>
        <dbReference type="ARBA" id="ARBA00023080"/>
    </source>
</evidence>
<dbReference type="InterPro" id="IPR029001">
    <property type="entry name" value="ITPase-like_fam"/>
</dbReference>
<dbReference type="GO" id="GO:0036221">
    <property type="term" value="F:UTP diphosphatase activity"/>
    <property type="evidence" value="ECO:0007669"/>
    <property type="project" value="RHEA"/>
</dbReference>
<feature type="site" description="Important for substrate specificity" evidence="4">
    <location>
        <position position="70"/>
    </location>
</feature>
<protein>
    <recommendedName>
        <fullName evidence="4">dTTP/UTP pyrophosphatase</fullName>
        <shortName evidence="4">dTTPase/UTPase</shortName>
        <ecNumber evidence="4">3.6.1.9</ecNumber>
    </recommendedName>
    <alternativeName>
        <fullName evidence="4">Nucleoside triphosphate pyrophosphatase</fullName>
    </alternativeName>
    <alternativeName>
        <fullName evidence="4">Nucleotide pyrophosphatase</fullName>
        <shortName evidence="4">Nucleotide PPase</shortName>
    </alternativeName>
</protein>
<comment type="caution">
    <text evidence="5">The sequence shown here is derived from an EMBL/GenBank/DDBJ whole genome shotgun (WGS) entry which is preliminary data.</text>
</comment>
<comment type="caution">
    <text evidence="4">Lacks conserved residue(s) required for the propagation of feature annotation.</text>
</comment>
<sequence length="194" mass="20272">MKLILASQSPRRRELLTQIGATFTVQVADIDETPLVGEDPAAYVERLAIEKAQAVARLQGDDVAVLGSDTSVVLEGEILGKPLDQADAVRTLVKLGGREHQVLTAIAIVTAGQVFSRVITTDVSMMPVSVAQAEAYWMTGEPADKAGSYGIQGKGGVLVAGVHGSYSAVVGLPLHETALLLAEAGVPTWLTQAT</sequence>
<keyword evidence="3 4" id="KW-0546">Nucleotide metabolism</keyword>
<organism evidence="5 6">
    <name type="scientific">Proteobacteria bacterium 228</name>
    <dbReference type="NCBI Taxonomy" id="2083153"/>
    <lineage>
        <taxon>Bacteria</taxon>
        <taxon>Pseudomonadati</taxon>
        <taxon>Pseudomonadota</taxon>
    </lineage>
</organism>
<evidence type="ECO:0000256" key="2">
    <source>
        <dbReference type="ARBA" id="ARBA00022801"/>
    </source>
</evidence>
<dbReference type="OrthoDB" id="5292690at2"/>
<dbReference type="PIRSF" id="PIRSF006305">
    <property type="entry name" value="Maf"/>
    <property type="match status" value="1"/>
</dbReference>
<dbReference type="CDD" id="cd00555">
    <property type="entry name" value="Maf"/>
    <property type="match status" value="1"/>
</dbReference>
<dbReference type="PANTHER" id="PTHR43213:SF5">
    <property type="entry name" value="BIFUNCTIONAL DTTP_UTP PYROPHOSPHATASE_METHYLTRANSFERASE PROTEIN-RELATED"/>
    <property type="match status" value="1"/>
</dbReference>
<feature type="active site" description="Proton acceptor" evidence="4">
    <location>
        <position position="69"/>
    </location>
</feature>
<gene>
    <name evidence="5" type="ORF">C4K68_23795</name>
</gene>
<feature type="site" description="Important for substrate specificity" evidence="4">
    <location>
        <position position="11"/>
    </location>
</feature>
<reference evidence="5 6" key="1">
    <citation type="submission" date="2018-02" db="EMBL/GenBank/DDBJ databases">
        <title>novel marine gammaproteobacteria from coastal saline agro ecosystem.</title>
        <authorList>
            <person name="Krishnan R."/>
            <person name="Ramesh Kumar N."/>
        </authorList>
    </citation>
    <scope>NUCLEOTIDE SEQUENCE [LARGE SCALE GENOMIC DNA]</scope>
    <source>
        <strain evidence="5 6">228</strain>
    </source>
</reference>
<proteinExistence type="inferred from homology"/>
<dbReference type="GO" id="GO:0005737">
    <property type="term" value="C:cytoplasm"/>
    <property type="evidence" value="ECO:0007669"/>
    <property type="project" value="UniProtKB-SubCell"/>
</dbReference>
<dbReference type="EC" id="3.6.1.9" evidence="4"/>
<comment type="similarity">
    <text evidence="4">Belongs to the Maf family. YhdE subfamily.</text>
</comment>
<dbReference type="EMBL" id="PRLP01000127">
    <property type="protein sequence ID" value="PPC74755.1"/>
    <property type="molecule type" value="Genomic_DNA"/>
</dbReference>
<dbReference type="Gene3D" id="3.90.950.10">
    <property type="match status" value="1"/>
</dbReference>
<dbReference type="GO" id="GO:0009117">
    <property type="term" value="P:nucleotide metabolic process"/>
    <property type="evidence" value="ECO:0007669"/>
    <property type="project" value="UniProtKB-KW"/>
</dbReference>
<comment type="catalytic activity">
    <reaction evidence="4">
        <text>dTTP + H2O = dTMP + diphosphate + H(+)</text>
        <dbReference type="Rhea" id="RHEA:28534"/>
        <dbReference type="ChEBI" id="CHEBI:15377"/>
        <dbReference type="ChEBI" id="CHEBI:15378"/>
        <dbReference type="ChEBI" id="CHEBI:33019"/>
        <dbReference type="ChEBI" id="CHEBI:37568"/>
        <dbReference type="ChEBI" id="CHEBI:63528"/>
        <dbReference type="EC" id="3.6.1.9"/>
    </reaction>
</comment>
<dbReference type="PANTHER" id="PTHR43213">
    <property type="entry name" value="BIFUNCTIONAL DTTP/UTP PYROPHOSPHATASE/METHYLTRANSFERASE PROTEIN-RELATED"/>
    <property type="match status" value="1"/>
</dbReference>
<evidence type="ECO:0000313" key="5">
    <source>
        <dbReference type="EMBL" id="PPC74755.1"/>
    </source>
</evidence>
<keyword evidence="2 4" id="KW-0378">Hydrolase</keyword>
<comment type="subcellular location">
    <subcellularLocation>
        <location evidence="4">Cytoplasm</location>
    </subcellularLocation>
</comment>
<name>A0A2S5KJE6_9PROT</name>